<reference evidence="2 3" key="1">
    <citation type="submission" date="2016-07" db="EMBL/GenBank/DDBJ databases">
        <title>Draft genome of the white-rot fungus Obba rivulosa 3A-2.</title>
        <authorList>
            <consortium name="DOE Joint Genome Institute"/>
            <person name="Miettinen O."/>
            <person name="Riley R."/>
            <person name="Acob R."/>
            <person name="Barry K."/>
            <person name="Cullen D."/>
            <person name="De Vries R."/>
            <person name="Hainaut M."/>
            <person name="Hatakka A."/>
            <person name="Henrissat B."/>
            <person name="Hilden K."/>
            <person name="Kuo R."/>
            <person name="Labutti K."/>
            <person name="Lipzen A."/>
            <person name="Makela M.R."/>
            <person name="Sandor L."/>
            <person name="Spatafora J.W."/>
            <person name="Grigoriev I.V."/>
            <person name="Hibbett D.S."/>
        </authorList>
    </citation>
    <scope>NUCLEOTIDE SEQUENCE [LARGE SCALE GENOMIC DNA]</scope>
    <source>
        <strain evidence="2 3">3A-2</strain>
    </source>
</reference>
<accession>A0A8E2AYN9</accession>
<evidence type="ECO:0000256" key="1">
    <source>
        <dbReference type="SAM" id="MobiDB-lite"/>
    </source>
</evidence>
<name>A0A8E2AYN9_9APHY</name>
<evidence type="ECO:0000313" key="3">
    <source>
        <dbReference type="Proteomes" id="UP000250043"/>
    </source>
</evidence>
<gene>
    <name evidence="2" type="ORF">OBBRIDRAFT_793065</name>
</gene>
<keyword evidence="3" id="KW-1185">Reference proteome</keyword>
<dbReference type="Proteomes" id="UP000250043">
    <property type="component" value="Unassembled WGS sequence"/>
</dbReference>
<evidence type="ECO:0000313" key="2">
    <source>
        <dbReference type="EMBL" id="OCH90629.1"/>
    </source>
</evidence>
<dbReference type="EMBL" id="KV722400">
    <property type="protein sequence ID" value="OCH90629.1"/>
    <property type="molecule type" value="Genomic_DNA"/>
</dbReference>
<proteinExistence type="predicted"/>
<sequence length="265" mass="30106">MPEYTRILPWFDTAASFLDLGTAGVKFGWAAWRYRQSTHETPDPLQRLDKLRKLLDECDEFLESVKTKDPLMGQVVEHNDPGWTNKFRGQVRNLRGRYTICKYELDAMTRAKDKTSKEAFKRESLRILEVIEELTESARDMTSDHLTTSTAAYESSVYLSLKDTYTQDADQLDTRMIALKVKNTAREQAYERAHSDVITSSAGELSESSLRKRRSTPSASEGIGIPDFGIPDFDVPDFGIPDFGIPGRQIPLVALHSSRSDRPYD</sequence>
<protein>
    <submittedName>
        <fullName evidence="2">Uncharacterized protein</fullName>
    </submittedName>
</protein>
<dbReference type="AlphaFoldDB" id="A0A8E2AYN9"/>
<organism evidence="2 3">
    <name type="scientific">Obba rivulosa</name>
    <dbReference type="NCBI Taxonomy" id="1052685"/>
    <lineage>
        <taxon>Eukaryota</taxon>
        <taxon>Fungi</taxon>
        <taxon>Dikarya</taxon>
        <taxon>Basidiomycota</taxon>
        <taxon>Agaricomycotina</taxon>
        <taxon>Agaricomycetes</taxon>
        <taxon>Polyporales</taxon>
        <taxon>Gelatoporiaceae</taxon>
        <taxon>Obba</taxon>
    </lineage>
</organism>
<feature type="region of interest" description="Disordered" evidence="1">
    <location>
        <begin position="192"/>
        <end position="225"/>
    </location>
</feature>